<feature type="region of interest" description="Disordered" evidence="1">
    <location>
        <begin position="136"/>
        <end position="165"/>
    </location>
</feature>
<dbReference type="RefSeq" id="XP_013439142.1">
    <property type="nucleotide sequence ID" value="XM_013583688.1"/>
</dbReference>
<feature type="region of interest" description="Disordered" evidence="1">
    <location>
        <begin position="58"/>
        <end position="84"/>
    </location>
</feature>
<keyword evidence="3" id="KW-1185">Reference proteome</keyword>
<dbReference type="VEuPathDB" id="ToxoDB:ENH_00053160"/>
<reference evidence="2" key="2">
    <citation type="submission" date="2013-10" db="EMBL/GenBank/DDBJ databases">
        <authorList>
            <person name="Aslett M."/>
        </authorList>
    </citation>
    <scope>NUCLEOTIDE SEQUENCE [LARGE SCALE GENOMIC DNA]</scope>
    <source>
        <strain evidence="2">Houghton</strain>
    </source>
</reference>
<feature type="compositionally biased region" description="Gly residues" evidence="1">
    <location>
        <begin position="277"/>
        <end position="295"/>
    </location>
</feature>
<proteinExistence type="predicted"/>
<feature type="region of interest" description="Disordered" evidence="1">
    <location>
        <begin position="199"/>
        <end position="220"/>
    </location>
</feature>
<gene>
    <name evidence="2" type="ORF">ENH_00053160</name>
</gene>
<organism evidence="2 3">
    <name type="scientific">Eimeria necatrix</name>
    <dbReference type="NCBI Taxonomy" id="51315"/>
    <lineage>
        <taxon>Eukaryota</taxon>
        <taxon>Sar</taxon>
        <taxon>Alveolata</taxon>
        <taxon>Apicomplexa</taxon>
        <taxon>Conoidasida</taxon>
        <taxon>Coccidia</taxon>
        <taxon>Eucoccidiorida</taxon>
        <taxon>Eimeriorina</taxon>
        <taxon>Eimeriidae</taxon>
        <taxon>Eimeria</taxon>
    </lineage>
</organism>
<dbReference type="AlphaFoldDB" id="U6MHS7"/>
<dbReference type="OrthoDB" id="346160at2759"/>
<name>U6MHS7_9EIME</name>
<reference evidence="2" key="1">
    <citation type="submission" date="2013-10" db="EMBL/GenBank/DDBJ databases">
        <title>Genomic analysis of the causative agents of coccidiosis in chickens.</title>
        <authorList>
            <person name="Reid A.J."/>
            <person name="Blake D."/>
            <person name="Billington K."/>
            <person name="Browne H."/>
            <person name="Dunn M."/>
            <person name="Hung S."/>
            <person name="Kawahara F."/>
            <person name="Miranda-Saavedra D."/>
            <person name="Mourier T."/>
            <person name="Nagra H."/>
            <person name="Otto T.D."/>
            <person name="Rawlings N."/>
            <person name="Sanchez A."/>
            <person name="Sanders M."/>
            <person name="Subramaniam C."/>
            <person name="Tay Y."/>
            <person name="Dear P."/>
            <person name="Doerig C."/>
            <person name="Gruber A."/>
            <person name="Parkinson J."/>
            <person name="Shirley M."/>
            <person name="Wan K.L."/>
            <person name="Berriman M."/>
            <person name="Tomley F."/>
            <person name="Pain A."/>
        </authorList>
    </citation>
    <scope>NUCLEOTIDE SEQUENCE [LARGE SCALE GENOMIC DNA]</scope>
    <source>
        <strain evidence="2">Houghton</strain>
    </source>
</reference>
<sequence>MQVYPEPAPPSPAENLRWLEDQLDVTYSPVCCSYNAGATTLLLRLPSAAWGVGSAASASAAGGEKNSGGGGRDPSPDGAGWRREGASEQSLVDIFGRIHSLDALKLQRQPGSWGAAAGGLADVVLPKGQDSCGLPQGSDAGLLSQSEETAVSCGGGSSNAERSESSLSPAEFKPCEEACSLRSFLNSCFLLPASRKLSGGWRRKTSGPAEPPLAGGPAAAAPRGLPFLQWRSRLPKLAAAGCGGEGSSPQNKAGGGGPSCFARAWGGAASRQREPRGGGGGGGPGGGAGGGGGSGAARESFVVAAEERQERTCRRRKGQRHVAAVDGSVSYLMRGGVGLPTKPWKGSRLRPVAKTQAKACRCSAAAAGGTPVSCCSEAVPSN</sequence>
<feature type="region of interest" description="Disordered" evidence="1">
    <location>
        <begin position="239"/>
        <end position="301"/>
    </location>
</feature>
<dbReference type="GeneID" id="25475463"/>
<evidence type="ECO:0000256" key="1">
    <source>
        <dbReference type="SAM" id="MobiDB-lite"/>
    </source>
</evidence>
<dbReference type="EMBL" id="HG722873">
    <property type="protein sequence ID" value="CDJ63817.1"/>
    <property type="molecule type" value="Genomic_DNA"/>
</dbReference>
<evidence type="ECO:0000313" key="3">
    <source>
        <dbReference type="Proteomes" id="UP000030754"/>
    </source>
</evidence>
<evidence type="ECO:0000313" key="2">
    <source>
        <dbReference type="EMBL" id="CDJ63817.1"/>
    </source>
</evidence>
<accession>U6MHS7</accession>
<protein>
    <submittedName>
        <fullName evidence="2">Uncharacterized protein</fullName>
    </submittedName>
</protein>
<dbReference type="Proteomes" id="UP000030754">
    <property type="component" value="Unassembled WGS sequence"/>
</dbReference>